<proteinExistence type="inferred from homology"/>
<evidence type="ECO:0000256" key="7">
    <source>
        <dbReference type="ARBA" id="ARBA00023136"/>
    </source>
</evidence>
<evidence type="ECO:0000256" key="2">
    <source>
        <dbReference type="ARBA" id="ARBA00004651"/>
    </source>
</evidence>
<gene>
    <name evidence="12" type="ORF">FRX31_019442</name>
</gene>
<dbReference type="Pfam" id="PF09767">
    <property type="entry name" value="DUF2053"/>
    <property type="match status" value="1"/>
</dbReference>
<dbReference type="Proteomes" id="UP000554482">
    <property type="component" value="Unassembled WGS sequence"/>
</dbReference>
<keyword evidence="5" id="KW-0256">Endoplasmic reticulum</keyword>
<dbReference type="PANTHER" id="PTHR12869">
    <property type="entry name" value="SMALL SEVEN TRANSMEMBRANE DOMAIN-CONTAINING PROTEIN"/>
    <property type="match status" value="1"/>
</dbReference>
<evidence type="ECO:0000256" key="8">
    <source>
        <dbReference type="ARBA" id="ARBA00034739"/>
    </source>
</evidence>
<comment type="subcellular location">
    <subcellularLocation>
        <location evidence="2">Cell membrane</location>
        <topology evidence="2">Multi-pass membrane protein</topology>
    </subcellularLocation>
    <subcellularLocation>
        <location evidence="1">Endoplasmic reticulum membrane</location>
        <topology evidence="1">Multi-pass membrane protein</topology>
    </subcellularLocation>
</comment>
<dbReference type="InterPro" id="IPR019164">
    <property type="entry name" value="TMEM147"/>
</dbReference>
<name>A0A7J6W0Q1_THATH</name>
<feature type="transmembrane region" description="Helical" evidence="11">
    <location>
        <begin position="168"/>
        <end position="190"/>
    </location>
</feature>
<evidence type="ECO:0000256" key="3">
    <source>
        <dbReference type="ARBA" id="ARBA00022475"/>
    </source>
</evidence>
<dbReference type="EMBL" id="JABWDY010023349">
    <property type="protein sequence ID" value="KAF5190979.1"/>
    <property type="molecule type" value="Genomic_DNA"/>
</dbReference>
<dbReference type="GO" id="GO:0005886">
    <property type="term" value="C:plasma membrane"/>
    <property type="evidence" value="ECO:0007669"/>
    <property type="project" value="UniProtKB-SubCell"/>
</dbReference>
<reference evidence="12 13" key="1">
    <citation type="submission" date="2020-06" db="EMBL/GenBank/DDBJ databases">
        <title>Transcriptomic and genomic resources for Thalictrum thalictroides and T. hernandezii: Facilitating candidate gene discovery in an emerging model plant lineage.</title>
        <authorList>
            <person name="Arias T."/>
            <person name="Riano-Pachon D.M."/>
            <person name="Di Stilio V.S."/>
        </authorList>
    </citation>
    <scope>NUCLEOTIDE SEQUENCE [LARGE SCALE GENOMIC DNA]</scope>
    <source>
        <strain evidence="13">cv. WT478/WT964</strain>
        <tissue evidence="12">Leaves</tissue>
    </source>
</reference>
<keyword evidence="13" id="KW-1185">Reference proteome</keyword>
<protein>
    <recommendedName>
        <fullName evidence="9">BOS complex subunit TMEM147</fullName>
    </recommendedName>
    <alternativeName>
        <fullName evidence="10">Transmembrane protein 147</fullName>
    </alternativeName>
</protein>
<evidence type="ECO:0000256" key="4">
    <source>
        <dbReference type="ARBA" id="ARBA00022692"/>
    </source>
</evidence>
<keyword evidence="3" id="KW-1003">Cell membrane</keyword>
<dbReference type="GO" id="GO:0005789">
    <property type="term" value="C:endoplasmic reticulum membrane"/>
    <property type="evidence" value="ECO:0007669"/>
    <property type="project" value="UniProtKB-SubCell"/>
</dbReference>
<dbReference type="OrthoDB" id="9993532at2759"/>
<sequence length="229" mass="25628">MTVFHFFNCALLTFGPHAIYYSATPLSEYDTLGTCIKTAVVYLITALIKLVCLATFLKVTENDSFDPYQELLKALIGFIDVAGLYYAMTQLTHRNISQTHKFQAVGLGWAFADSVLHRLAPLWVGARGLEFTWEYILQGLEANANLVFTVSLASLGSLMWLRKNKPKALIPFIYACAGILATMPSITSYLRRILDWDFPKVVGFELLASVVMAFLSAQLFFACQRRSSI</sequence>
<evidence type="ECO:0000256" key="5">
    <source>
        <dbReference type="ARBA" id="ARBA00022824"/>
    </source>
</evidence>
<comment type="caution">
    <text evidence="12">The sequence shown here is derived from an EMBL/GenBank/DDBJ whole genome shotgun (WGS) entry which is preliminary data.</text>
</comment>
<organism evidence="12 13">
    <name type="scientific">Thalictrum thalictroides</name>
    <name type="common">Rue-anemone</name>
    <name type="synonym">Anemone thalictroides</name>
    <dbReference type="NCBI Taxonomy" id="46969"/>
    <lineage>
        <taxon>Eukaryota</taxon>
        <taxon>Viridiplantae</taxon>
        <taxon>Streptophyta</taxon>
        <taxon>Embryophyta</taxon>
        <taxon>Tracheophyta</taxon>
        <taxon>Spermatophyta</taxon>
        <taxon>Magnoliopsida</taxon>
        <taxon>Ranunculales</taxon>
        <taxon>Ranunculaceae</taxon>
        <taxon>Thalictroideae</taxon>
        <taxon>Thalictrum</taxon>
    </lineage>
</organism>
<evidence type="ECO:0000256" key="6">
    <source>
        <dbReference type="ARBA" id="ARBA00022989"/>
    </source>
</evidence>
<keyword evidence="4 11" id="KW-0812">Transmembrane</keyword>
<feature type="transmembrane region" description="Helical" evidence="11">
    <location>
        <begin position="202"/>
        <end position="223"/>
    </location>
</feature>
<feature type="transmembrane region" description="Helical" evidence="11">
    <location>
        <begin position="39"/>
        <end position="59"/>
    </location>
</feature>
<accession>A0A7J6W0Q1</accession>
<keyword evidence="7 11" id="KW-0472">Membrane</keyword>
<evidence type="ECO:0000256" key="9">
    <source>
        <dbReference type="ARBA" id="ARBA00034846"/>
    </source>
</evidence>
<dbReference type="PANTHER" id="PTHR12869:SF0">
    <property type="entry name" value="BOS COMPLEX SUBUNIT TMEM147"/>
    <property type="match status" value="1"/>
</dbReference>
<keyword evidence="6 11" id="KW-1133">Transmembrane helix</keyword>
<evidence type="ECO:0000256" key="1">
    <source>
        <dbReference type="ARBA" id="ARBA00004477"/>
    </source>
</evidence>
<evidence type="ECO:0000313" key="12">
    <source>
        <dbReference type="EMBL" id="KAF5190979.1"/>
    </source>
</evidence>
<evidence type="ECO:0000256" key="10">
    <source>
        <dbReference type="ARBA" id="ARBA00034899"/>
    </source>
</evidence>
<evidence type="ECO:0000313" key="13">
    <source>
        <dbReference type="Proteomes" id="UP000554482"/>
    </source>
</evidence>
<evidence type="ECO:0000256" key="11">
    <source>
        <dbReference type="SAM" id="Phobius"/>
    </source>
</evidence>
<dbReference type="AlphaFoldDB" id="A0A7J6W0Q1"/>
<feature type="transmembrane region" description="Helical" evidence="11">
    <location>
        <begin position="71"/>
        <end position="88"/>
    </location>
</feature>
<comment type="similarity">
    <text evidence="8">Belongs to the TMEM147 family.</text>
</comment>